<gene>
    <name evidence="2" type="ORF">D2965_07375</name>
</gene>
<dbReference type="EMBL" id="QXZZ01000034">
    <property type="protein sequence ID" value="RJY50155.1"/>
    <property type="molecule type" value="Genomic_DNA"/>
</dbReference>
<feature type="transmembrane region" description="Helical" evidence="1">
    <location>
        <begin position="219"/>
        <end position="239"/>
    </location>
</feature>
<name>A0A3A6W6A3_9FIRM</name>
<evidence type="ECO:0000256" key="1">
    <source>
        <dbReference type="SAM" id="Phobius"/>
    </source>
</evidence>
<dbReference type="InterPro" id="IPR008523">
    <property type="entry name" value="DUF805"/>
</dbReference>
<sequence>MILKDIISRKTINDELFLLKTNIKSLILSWRITRIPYLLSIILVYFSYIAMPGLTFNSLPEYEESVVSLIGYANLGISLLIFSVLAIRRILDVNQKWISGFVIVAGIYTLYTNYLNYSPPILAVSYTEDSLITSMSVNLNIWVVGLLILSLFPSNECDNDYGLSNCIEKVGSNLIRIEFGGFEQFLDEFSLYKIVPIFKKVLSLDLFNWRGRISRGELVYYYMVYQIMVLLLVILIYSIGTILSKISLEHIFLIFIVSIFLIWCFIYVLRVLIQRLHDSYSSAFWVFGLFIPYVNVYVIYLLLVKGSWQYIESSK</sequence>
<dbReference type="PANTHER" id="PTHR34980:SF2">
    <property type="entry name" value="INNER MEMBRANE PROTEIN YHAH-RELATED"/>
    <property type="match status" value="1"/>
</dbReference>
<dbReference type="Pfam" id="PF05656">
    <property type="entry name" value="DUF805"/>
    <property type="match status" value="1"/>
</dbReference>
<dbReference type="RefSeq" id="WP_119982756.1">
    <property type="nucleotide sequence ID" value="NZ_JAPVXV010000004.1"/>
</dbReference>
<dbReference type="PANTHER" id="PTHR34980">
    <property type="entry name" value="INNER MEMBRANE PROTEIN-RELATED-RELATED"/>
    <property type="match status" value="1"/>
</dbReference>
<feature type="transmembrane region" description="Helical" evidence="1">
    <location>
        <begin position="284"/>
        <end position="303"/>
    </location>
</feature>
<proteinExistence type="predicted"/>
<dbReference type="Proteomes" id="UP000277803">
    <property type="component" value="Unassembled WGS sequence"/>
</dbReference>
<feature type="transmembrane region" description="Helical" evidence="1">
    <location>
        <begin position="35"/>
        <end position="54"/>
    </location>
</feature>
<accession>A0A3A6W6A3</accession>
<organism evidence="2 3">
    <name type="scientific">Veillonella atypica</name>
    <dbReference type="NCBI Taxonomy" id="39777"/>
    <lineage>
        <taxon>Bacteria</taxon>
        <taxon>Bacillati</taxon>
        <taxon>Bacillota</taxon>
        <taxon>Negativicutes</taxon>
        <taxon>Veillonellales</taxon>
        <taxon>Veillonellaceae</taxon>
        <taxon>Veillonella</taxon>
    </lineage>
</organism>
<feature type="transmembrane region" description="Helical" evidence="1">
    <location>
        <begin position="135"/>
        <end position="152"/>
    </location>
</feature>
<feature type="transmembrane region" description="Helical" evidence="1">
    <location>
        <begin position="66"/>
        <end position="85"/>
    </location>
</feature>
<evidence type="ECO:0000313" key="3">
    <source>
        <dbReference type="Proteomes" id="UP000277803"/>
    </source>
</evidence>
<feature type="transmembrane region" description="Helical" evidence="1">
    <location>
        <begin position="251"/>
        <end position="272"/>
    </location>
</feature>
<comment type="caution">
    <text evidence="2">The sequence shown here is derived from an EMBL/GenBank/DDBJ whole genome shotgun (WGS) entry which is preliminary data.</text>
</comment>
<keyword evidence="1" id="KW-0812">Transmembrane</keyword>
<reference evidence="2 3" key="1">
    <citation type="submission" date="2018-09" db="EMBL/GenBank/DDBJ databases">
        <title>Genome sequence of Veillonella atypica isolated from periodontal Korean patients.</title>
        <authorList>
            <person name="Lee J.-H."/>
            <person name="Moon J.-H."/>
            <person name="Shin S.-Y."/>
        </authorList>
    </citation>
    <scope>NUCLEOTIDE SEQUENCE [LARGE SCALE GENOMIC DNA]</scope>
    <source>
        <strain evidence="2 3">KHUD_V1</strain>
    </source>
</reference>
<dbReference type="AlphaFoldDB" id="A0A3A6W6A3"/>
<keyword evidence="1" id="KW-0472">Membrane</keyword>
<protein>
    <submittedName>
        <fullName evidence="2">DUF805 domain-containing protein</fullName>
    </submittedName>
</protein>
<dbReference type="GO" id="GO:0005886">
    <property type="term" value="C:plasma membrane"/>
    <property type="evidence" value="ECO:0007669"/>
    <property type="project" value="TreeGrafter"/>
</dbReference>
<keyword evidence="1" id="KW-1133">Transmembrane helix</keyword>
<feature type="transmembrane region" description="Helical" evidence="1">
    <location>
        <begin position="97"/>
        <end position="115"/>
    </location>
</feature>
<evidence type="ECO:0000313" key="2">
    <source>
        <dbReference type="EMBL" id="RJY50155.1"/>
    </source>
</evidence>